<feature type="compositionally biased region" description="Acidic residues" evidence="1">
    <location>
        <begin position="435"/>
        <end position="448"/>
    </location>
</feature>
<feature type="compositionally biased region" description="Low complexity" evidence="1">
    <location>
        <begin position="497"/>
        <end position="507"/>
    </location>
</feature>
<protein>
    <submittedName>
        <fullName evidence="3">Beta-lactamase transpeptidase</fullName>
    </submittedName>
</protein>
<evidence type="ECO:0000313" key="4">
    <source>
        <dbReference type="Proteomes" id="UP001174691"/>
    </source>
</evidence>
<reference evidence="3" key="1">
    <citation type="submission" date="2022-07" db="EMBL/GenBank/DDBJ databases">
        <title>Fungi with potential for degradation of polypropylene.</title>
        <authorList>
            <person name="Gostincar C."/>
        </authorList>
    </citation>
    <scope>NUCLEOTIDE SEQUENCE</scope>
    <source>
        <strain evidence="3">EXF-13287</strain>
    </source>
</reference>
<dbReference type="EMBL" id="JANBVN010000012">
    <property type="protein sequence ID" value="KAJ9162399.1"/>
    <property type="molecule type" value="Genomic_DNA"/>
</dbReference>
<evidence type="ECO:0000259" key="2">
    <source>
        <dbReference type="Pfam" id="PF25534"/>
    </source>
</evidence>
<name>A0AA38S152_9PEZI</name>
<organism evidence="3 4">
    <name type="scientific">Coniochaeta hoffmannii</name>
    <dbReference type="NCBI Taxonomy" id="91930"/>
    <lineage>
        <taxon>Eukaryota</taxon>
        <taxon>Fungi</taxon>
        <taxon>Dikarya</taxon>
        <taxon>Ascomycota</taxon>
        <taxon>Pezizomycotina</taxon>
        <taxon>Sordariomycetes</taxon>
        <taxon>Sordariomycetidae</taxon>
        <taxon>Coniochaetales</taxon>
        <taxon>Coniochaetaceae</taxon>
        <taxon>Coniochaeta</taxon>
    </lineage>
</organism>
<feature type="region of interest" description="Disordered" evidence="1">
    <location>
        <begin position="289"/>
        <end position="315"/>
    </location>
</feature>
<feature type="compositionally biased region" description="Basic and acidic residues" evidence="1">
    <location>
        <begin position="449"/>
        <end position="474"/>
    </location>
</feature>
<dbReference type="AlphaFoldDB" id="A0AA38S152"/>
<dbReference type="PANTHER" id="PTHR36223">
    <property type="entry name" value="BETA-LACTAMASE-TYPE TRANSPEPTIDASE FOLD DOMAIN CONTAINING PROTEIN"/>
    <property type="match status" value="1"/>
</dbReference>
<feature type="compositionally biased region" description="Acidic residues" evidence="1">
    <location>
        <begin position="251"/>
        <end position="266"/>
    </location>
</feature>
<sequence length="609" mass="65717">MPCFKGIAVSIHANGSPLPEYGIQKQSRVSRINTYIPVPQPQLDPDTNKPEPAKFAVSITLLTPGLAIPYSTPKATEANPYPKPQHVGTLPAATGERGRYHGVVNPYIPMTNNENETIAAYIYFDGRAKEEVATLLRPGEETWVNSRWVQVPLSEGGGLAEREFLFREVGLDRWLKGLDLAGDVTDEKLERRRQKFEKRRRRIKSEASAHPPNNRIKIEEDMEIEGSSSDAKPRADSTLRYGDATSPVEAVFDEDDTDSSSDDEPPETAGQIKVAMFRVIASGEIKKGEYSPQFDAHDDDDDVEGGGAKSAEKNGGIDADVEHTTSFAKPKSLDPKTISTQTVTGIDGPDKPYATFTFFYRGERQLQKMGILPSSKAQPATPASIKRRSGQLDFSNLGPLKTSGTVGFSAFREHHDEAPRRKKKSRSKSNGSAMLEEDSEDDDDDDDEILGKMEDVDNDKEGDKTRLGPEDARFSGELADGVKRIKLKRAHSADPESASASSRKSPSTGPFTGEATPPDSGAAAVAPLSGAALFGKSLENDSAVVGSPLKKARPSVAGLDDVNGALPSGSLPQLGDVLAKAEADQKAKQGAAAELDVKGGEVMEEEEEL</sequence>
<feature type="region of interest" description="Disordered" evidence="1">
    <location>
        <begin position="372"/>
        <end position="523"/>
    </location>
</feature>
<evidence type="ECO:0000313" key="3">
    <source>
        <dbReference type="EMBL" id="KAJ9162399.1"/>
    </source>
</evidence>
<gene>
    <name evidence="3" type="ORF">NKR19_g1339</name>
</gene>
<feature type="domain" description="DUF7918" evidence="2">
    <location>
        <begin position="245"/>
        <end position="375"/>
    </location>
</feature>
<proteinExistence type="predicted"/>
<dbReference type="InterPro" id="IPR057678">
    <property type="entry name" value="DUF7918"/>
</dbReference>
<feature type="region of interest" description="Disordered" evidence="1">
    <location>
        <begin position="199"/>
        <end position="271"/>
    </location>
</feature>
<accession>A0AA38S152</accession>
<keyword evidence="4" id="KW-1185">Reference proteome</keyword>
<dbReference type="Pfam" id="PF25534">
    <property type="entry name" value="DUF7918"/>
    <property type="match status" value="1"/>
</dbReference>
<dbReference type="PANTHER" id="PTHR36223:SF5">
    <property type="entry name" value="BETA-LACTAMASE-TYPE TRANSPEPTIDASE FOLD DOMAIN CONTAINING PROTEIN"/>
    <property type="match status" value="1"/>
</dbReference>
<evidence type="ECO:0000256" key="1">
    <source>
        <dbReference type="SAM" id="MobiDB-lite"/>
    </source>
</evidence>
<dbReference type="Proteomes" id="UP001174691">
    <property type="component" value="Unassembled WGS sequence"/>
</dbReference>
<comment type="caution">
    <text evidence="3">The sequence shown here is derived from an EMBL/GenBank/DDBJ whole genome shotgun (WGS) entry which is preliminary data.</text>
</comment>